<dbReference type="GO" id="GO:0016020">
    <property type="term" value="C:membrane"/>
    <property type="evidence" value="ECO:0007669"/>
    <property type="project" value="UniProtKB-SubCell"/>
</dbReference>
<keyword evidence="4 8" id="KW-1133">Transmembrane helix</keyword>
<comment type="similarity">
    <text evidence="2">Belongs to the CD36 family.</text>
</comment>
<dbReference type="OrthoDB" id="514335at2759"/>
<evidence type="ECO:0000256" key="7">
    <source>
        <dbReference type="SAM" id="MobiDB-lite"/>
    </source>
</evidence>
<keyword evidence="6" id="KW-0325">Glycoprotein</keyword>
<protein>
    <submittedName>
        <fullName evidence="10">Aste57867_21265 protein</fullName>
    </submittedName>
</protein>
<dbReference type="PANTHER" id="PTHR11923">
    <property type="entry name" value="SCAVENGER RECEPTOR CLASS B TYPE-1 SR-B1"/>
    <property type="match status" value="1"/>
</dbReference>
<dbReference type="InterPro" id="IPR002159">
    <property type="entry name" value="CD36_fam"/>
</dbReference>
<gene>
    <name evidence="10" type="primary">Aste57867_21265</name>
    <name evidence="9" type="ORF">As57867_021196</name>
    <name evidence="10" type="ORF">ASTE57867_21265</name>
</gene>
<dbReference type="GO" id="GO:0005044">
    <property type="term" value="F:scavenger receptor activity"/>
    <property type="evidence" value="ECO:0007669"/>
    <property type="project" value="TreeGrafter"/>
</dbReference>
<keyword evidence="3 8" id="KW-0812">Transmembrane</keyword>
<name>A0A485LIH3_9STRA</name>
<accession>A0A485LIH3</accession>
<sequence length="2275" mass="243919">MCLIAAGLLVVLGFVLLIYGGINATFRTKRIQLAQPSVPSSPADPNYAAFMASPTVGFQMAEPTSTSFYVFNVTNTAAVLQGALPTVQQLGPYVYTQSSEKVGVAWTSNPSTVSYRVHTSYAFDATRSNGSESDVVTTVNASYARALAKLSDAGFSEQLLAASFAHTQLASDQAYLRGPFLAQTKQRALGPYLRTMDQAVRRAALPAALTSFQARVAAQSLPQNVERLLSYTRQARIPGMLSALYDSFLVQYIPTTLAAHYTSLRQLSVPRVLGNTLNRLQVEATPTISQSRELQLRQQAVPVVLQTMLPRILSGIALPHVVRDYMEAACFEAVPSMLNTIKNELVAVARAAGSAADVAQQSTLLQWMATAGPWTNVDALVGGAPTTTARYGFELNSIPVTSSTSSRAVSVDVAALLFGAKVNIEFSLLAYDPSDNTRGFGLWKRAVNGDASAVARLLVGVNAEVALPANFLTTAQVQGVCEYILYWSRSTIMHRDRQRYWATAYTQRTTNSNTEPGVALDWNNPSVQTGFPLASTNLGMTELSLAKLWDVSVAPSFLSAQGYITWTLAMANNAAAQTTVQTTFGLTPTQMTGVLAWLTAQVTSATLKRQVLRGWSRGGRVASPFNNVTSIEYYDLEPNVAGSQTGFELDSNNLVWPDGLLSVLWDRTQAVSFTNSAGIAQWNNILVAPTGLAAMTSTLNALNVGTVTEDHVRQISAWLQSWPSNVLTQQAIHQWWRNPTAYPLLTLTSSVTPFVLNRPTLSAAAAEALWNAANGISFLNLAGYALWMTASTPVATLQTALNAQVTLACSQLLGDANSALFATPMAGSCVPVTLTDVAAIQTYVQQLNTDPYVKTALLQEWQCGTSTAWDVEPYRPGLQTGWELCQNATCGLSQSNNTVCVVPAAALVVWDPNSAVSLLNPTTYQTMWLPLQTSSTTMAATQMALATAFGQAQWLPWMDVIASWVVTWVGVDTLVRDVLGLWFLASCPTGTLLSQSQSSSTATVNSCSAGISSTSNETAYTSALVGGRSTTYFTATYALQSAANVGPMVIQSSQSVASCNGNVQTTATTTSVYATSTCLMMDIDTSVAGVQRGFELNTPTSTLTIDVVQSLWDATKPYSFLNPAALNTYWSMTDVTPAKLVALWQLVTMDAPALSLTDLAAVVQWLKAWQHNQLMSLFVLQGWLAPTNATIPTFVLNPQSTTPYTGFELRSVMTAASVSSYPTMSQAQYLWNSANTYSFLTSGTDTANVGFGAWVQAYSGPIPGSEQLTAVYPPMPQVVRVTQVANATIVANIQAATGLSAAQVQAVATWLLSWADHPFLWNDVMSQWLTQMTQFTDTPSVWNLASIDTTTGVTLLTGFELPTSGRPAAFSISTAQATMLWNVYTPYSILNPKILIVWCFVLPSVGQNCPHLVDAAGAVTPAAVQSLTTTLTAYQTMVFPGSTFTGTQPMDRARSFLTVTSGLSLASIMTVATWFFALPSSSVYQYLMIARWLQGSLPLDSTLAGYELATIYDPTQTVIPRNTTAANLVANTVCPPMSTASALRLWLATDVVSFTNANSLWVNNPTTLPATITTLLTPCQVTQVQQWLQSWQWHPYLRQLVEYAWFATCTASTPCTSTTPSLYGSRRGFEIVLGATVNMTVWPQVAQLVWDTQSPLSFLHPNGIQLWKTLLLAPCASSNANGTCAAAASTATPPATAFAYLSTALLAALGNTANVGDIQSAVFTIGQKWLLADLDNTDFSTFLLVQVLGSSSISSLATQQWINASVLSVNYTSMGDTGAASQKDIVSVATWNASSQQVTMMPAPPLAGFPEFRAFCDRAAAVQVYDVAPQCALGVSYVINDATASSTWALLTDSASATINNLTMARGVLRLYTYMSQPFAQRATCLAQASLVLNNSQATSTVVTPACVAIAQGPSSTVYVINNPTVLPAATSLAQLRDMQQYLMYLAAKFGYERQATLPLGSYLTPQTVHDVLWRNTATDATNPTAALPLSNIQFGVGNPLTAPFVANVTANQSNVVASLGLGAKFGCVIALVGSGGTDVQYQDPTCGYTDGSVFAPGTPSSIAFFWTFGRQVLTLTYAAATTRFGVPLRRYMWPSSWLSTAAAIYDDLPTIVTSPHLYNLTSPALPFAQGLVADPTLHASIIDVEPITGLVLHSRFNWQVNVQVGSVATVWSPNVTAAYLPVFWVRQERSVSGANSFDTLSDPGPFAAEKVAVWEIVWGVLLIVAGAVFLRRMYLAQQRMVRLIQPDKDGNSSNKNAIQVDALVDATEPDAKSD</sequence>
<comment type="subcellular location">
    <subcellularLocation>
        <location evidence="1">Membrane</location>
    </subcellularLocation>
</comment>
<reference evidence="9" key="2">
    <citation type="submission" date="2019-06" db="EMBL/GenBank/DDBJ databases">
        <title>Genomics analysis of Aphanomyces spp. identifies a new class of oomycete effector associated with host adaptation.</title>
        <authorList>
            <person name="Gaulin E."/>
        </authorList>
    </citation>
    <scope>NUCLEOTIDE SEQUENCE</scope>
    <source>
        <strain evidence="9">CBS 578.67</strain>
    </source>
</reference>
<evidence type="ECO:0000256" key="4">
    <source>
        <dbReference type="ARBA" id="ARBA00022989"/>
    </source>
</evidence>
<keyword evidence="11" id="KW-1185">Reference proteome</keyword>
<dbReference type="PANTHER" id="PTHR11923:SF51">
    <property type="entry name" value="LYSOSOME MEMBRANE PROTEIN 2"/>
    <property type="match status" value="1"/>
</dbReference>
<evidence type="ECO:0000256" key="5">
    <source>
        <dbReference type="ARBA" id="ARBA00023136"/>
    </source>
</evidence>
<evidence type="ECO:0000256" key="2">
    <source>
        <dbReference type="ARBA" id="ARBA00010532"/>
    </source>
</evidence>
<dbReference type="EMBL" id="VJMH01006965">
    <property type="protein sequence ID" value="KAF0686973.1"/>
    <property type="molecule type" value="Genomic_DNA"/>
</dbReference>
<organism evidence="10 11">
    <name type="scientific">Aphanomyces stellatus</name>
    <dbReference type="NCBI Taxonomy" id="120398"/>
    <lineage>
        <taxon>Eukaryota</taxon>
        <taxon>Sar</taxon>
        <taxon>Stramenopiles</taxon>
        <taxon>Oomycota</taxon>
        <taxon>Saprolegniomycetes</taxon>
        <taxon>Saprolegniales</taxon>
        <taxon>Verrucalvaceae</taxon>
        <taxon>Aphanomyces</taxon>
    </lineage>
</organism>
<evidence type="ECO:0000313" key="10">
    <source>
        <dbReference type="EMBL" id="VFT97937.1"/>
    </source>
</evidence>
<evidence type="ECO:0000256" key="6">
    <source>
        <dbReference type="ARBA" id="ARBA00023180"/>
    </source>
</evidence>
<evidence type="ECO:0000256" key="3">
    <source>
        <dbReference type="ARBA" id="ARBA00022692"/>
    </source>
</evidence>
<reference evidence="10 11" key="1">
    <citation type="submission" date="2019-03" db="EMBL/GenBank/DDBJ databases">
        <authorList>
            <person name="Gaulin E."/>
            <person name="Dumas B."/>
        </authorList>
    </citation>
    <scope>NUCLEOTIDE SEQUENCE [LARGE SCALE GENOMIC DNA]</scope>
    <source>
        <strain evidence="10">CBS 568.67</strain>
    </source>
</reference>
<dbReference type="GO" id="GO:0005737">
    <property type="term" value="C:cytoplasm"/>
    <property type="evidence" value="ECO:0007669"/>
    <property type="project" value="TreeGrafter"/>
</dbReference>
<feature type="transmembrane region" description="Helical" evidence="8">
    <location>
        <begin position="2212"/>
        <end position="2231"/>
    </location>
</feature>
<evidence type="ECO:0000313" key="9">
    <source>
        <dbReference type="EMBL" id="KAF0686973.1"/>
    </source>
</evidence>
<feature type="region of interest" description="Disordered" evidence="7">
    <location>
        <begin position="2252"/>
        <end position="2275"/>
    </location>
</feature>
<dbReference type="Proteomes" id="UP000332933">
    <property type="component" value="Unassembled WGS sequence"/>
</dbReference>
<dbReference type="EMBL" id="CAADRA010006991">
    <property type="protein sequence ID" value="VFT97937.1"/>
    <property type="molecule type" value="Genomic_DNA"/>
</dbReference>
<keyword evidence="5 8" id="KW-0472">Membrane</keyword>
<evidence type="ECO:0000256" key="8">
    <source>
        <dbReference type="SAM" id="Phobius"/>
    </source>
</evidence>
<evidence type="ECO:0000313" key="11">
    <source>
        <dbReference type="Proteomes" id="UP000332933"/>
    </source>
</evidence>
<dbReference type="PRINTS" id="PR01609">
    <property type="entry name" value="CD36FAMILY"/>
</dbReference>
<proteinExistence type="inferred from homology"/>
<dbReference type="Pfam" id="PF01130">
    <property type="entry name" value="CD36"/>
    <property type="match status" value="2"/>
</dbReference>
<evidence type="ECO:0000256" key="1">
    <source>
        <dbReference type="ARBA" id="ARBA00004370"/>
    </source>
</evidence>